<evidence type="ECO:0000256" key="10">
    <source>
        <dbReference type="PROSITE-ProRule" id="PRU01360"/>
    </source>
</evidence>
<evidence type="ECO:0000313" key="16">
    <source>
        <dbReference type="EMBL" id="MDI5885854.1"/>
    </source>
</evidence>
<name>A0ABT6UVM9_9GAMM</name>
<dbReference type="InterPro" id="IPR039426">
    <property type="entry name" value="TonB-dep_rcpt-like"/>
</dbReference>
<keyword evidence="8 10" id="KW-0472">Membrane</keyword>
<dbReference type="EMBL" id="JASCSA010000018">
    <property type="protein sequence ID" value="MDI5885854.1"/>
    <property type="molecule type" value="Genomic_DNA"/>
</dbReference>
<dbReference type="InterPro" id="IPR036942">
    <property type="entry name" value="Beta-barrel_TonB_sf"/>
</dbReference>
<sequence length="675" mass="73807">MTVPALPFARSALAIGIAAACLPAGVQADDSSQLEPVVVTASGYEQVISDAPASISVITGEQLNKQSYTDITDAMDNVPGVYVTGGGNSQDISIRGMDNSYTLYMIDGRPLSAGRSVNTNGNDEGKQIGLPPISMIERVEVIRGPMSSLYGSQAMGGVINIITKKVADDWSGSVTTEYTHSLNDISNDGQQLSFYTSGPLIEGLLGLKVHGNWTGYEESDYQGGSDNAESMPDSDTRQGGAEFTLTPDEDNAFTLGYTASKKEYTHNAGVSIADDSETSRYRYDKDVYTLGHKGSYGSFLTDTYLQHDISENVLDSDDEKREEVTTLNNQTTYFWGDHMLTFGGQYKFEQLTDETNGLLDSNVPGAVDNVDRWIAALFVEMEWSLTEDLNVTTGLRYDDDELFGGHLSPRVYANYHLDPQWTLKGGVSTGYSQPSLSAATEGFGRRTGRGSAVIIGNEELDPETSTNYELGTVFQNQSGTLSAGATLFYTQFKDKISEDRLCQGPDEGFSDPAFRECSYAGTDYYFVSTYRNIDEAVMQGIELSLDYAITPSVNLSSSYTYTDSEQKSGEFKGEPLNKIPEHMLNVALDWQATHDLNLWAQGNYRGETSDYLSRTSMSEGTPSYTFFDVGVVYALNENARVKAGLYNIADKEVTNDTYGVVLDGRRLNLGLTMDF</sequence>
<protein>
    <submittedName>
        <fullName evidence="16">TonB-dependent receptor</fullName>
    </submittedName>
</protein>
<accession>A0ABT6UVM9</accession>
<keyword evidence="16" id="KW-0675">Receptor</keyword>
<evidence type="ECO:0000256" key="1">
    <source>
        <dbReference type="ARBA" id="ARBA00004571"/>
    </source>
</evidence>
<evidence type="ECO:0000256" key="8">
    <source>
        <dbReference type="ARBA" id="ARBA00023136"/>
    </source>
</evidence>
<evidence type="ECO:0000256" key="3">
    <source>
        <dbReference type="ARBA" id="ARBA00022452"/>
    </source>
</evidence>
<evidence type="ECO:0000259" key="15">
    <source>
        <dbReference type="Pfam" id="PF07715"/>
    </source>
</evidence>
<dbReference type="InterPro" id="IPR000531">
    <property type="entry name" value="Beta-barrel_TonB"/>
</dbReference>
<evidence type="ECO:0000256" key="12">
    <source>
        <dbReference type="SAM" id="MobiDB-lite"/>
    </source>
</evidence>
<keyword evidence="7 11" id="KW-0798">TonB box</keyword>
<feature type="region of interest" description="Disordered" evidence="12">
    <location>
        <begin position="218"/>
        <end position="245"/>
    </location>
</feature>
<evidence type="ECO:0000259" key="14">
    <source>
        <dbReference type="Pfam" id="PF00593"/>
    </source>
</evidence>
<dbReference type="Gene3D" id="2.170.130.10">
    <property type="entry name" value="TonB-dependent receptor, plug domain"/>
    <property type="match status" value="1"/>
</dbReference>
<keyword evidence="2 10" id="KW-0813">Transport</keyword>
<keyword evidence="5 13" id="KW-0732">Signal</keyword>
<feature type="domain" description="TonB-dependent receptor-like beta-barrel" evidence="14">
    <location>
        <begin position="213"/>
        <end position="648"/>
    </location>
</feature>
<evidence type="ECO:0000256" key="4">
    <source>
        <dbReference type="ARBA" id="ARBA00022692"/>
    </source>
</evidence>
<dbReference type="InterPro" id="IPR012910">
    <property type="entry name" value="Plug_dom"/>
</dbReference>
<keyword evidence="4 10" id="KW-0812">Transmembrane</keyword>
<evidence type="ECO:0000256" key="9">
    <source>
        <dbReference type="ARBA" id="ARBA00023237"/>
    </source>
</evidence>
<evidence type="ECO:0000256" key="13">
    <source>
        <dbReference type="SAM" id="SignalP"/>
    </source>
</evidence>
<evidence type="ECO:0000256" key="11">
    <source>
        <dbReference type="RuleBase" id="RU003357"/>
    </source>
</evidence>
<reference evidence="16 17" key="1">
    <citation type="submission" date="2023-04" db="EMBL/GenBank/DDBJ databases">
        <authorList>
            <person name="Otstavnykh N."/>
            <person name="Seitkalieva A."/>
            <person name="Bystritskaya E."/>
        </authorList>
    </citation>
    <scope>NUCLEOTIDE SEQUENCE [LARGE SCALE GENOMIC DNA]</scope>
    <source>
        <strain evidence="16 17">NRIC 0815</strain>
    </source>
</reference>
<evidence type="ECO:0000256" key="7">
    <source>
        <dbReference type="ARBA" id="ARBA00023077"/>
    </source>
</evidence>
<evidence type="ECO:0000256" key="5">
    <source>
        <dbReference type="ARBA" id="ARBA00022729"/>
    </source>
</evidence>
<feature type="chain" id="PRO_5045722685" evidence="13">
    <location>
        <begin position="29"/>
        <end position="675"/>
    </location>
</feature>
<dbReference type="InterPro" id="IPR037066">
    <property type="entry name" value="Plug_dom_sf"/>
</dbReference>
<comment type="caution">
    <text evidence="16">The sequence shown here is derived from an EMBL/GenBank/DDBJ whole genome shotgun (WGS) entry which is preliminary data.</text>
</comment>
<dbReference type="CDD" id="cd01347">
    <property type="entry name" value="ligand_gated_channel"/>
    <property type="match status" value="1"/>
</dbReference>
<proteinExistence type="inferred from homology"/>
<reference evidence="17" key="2">
    <citation type="submission" date="2023-07" db="EMBL/GenBank/DDBJ databases">
        <title>Genome-based characterization of strain KMM 296 and proposal for reclassification of Cobetia litoralis and Cobetia pacifica, and emended description of the species Cobetia amphilecti and Cobetia marina.</title>
        <authorList>
            <person name="Balabanova L."/>
            <person name="Nedashkovskaya O."/>
        </authorList>
    </citation>
    <scope>NUCLEOTIDE SEQUENCE [LARGE SCALE GENOMIC DNA]</scope>
    <source>
        <strain evidence="17">NRIC 0815</strain>
    </source>
</reference>
<evidence type="ECO:0000256" key="6">
    <source>
        <dbReference type="ARBA" id="ARBA00023065"/>
    </source>
</evidence>
<comment type="similarity">
    <text evidence="10 11">Belongs to the TonB-dependent receptor family.</text>
</comment>
<dbReference type="PANTHER" id="PTHR30069">
    <property type="entry name" value="TONB-DEPENDENT OUTER MEMBRANE RECEPTOR"/>
    <property type="match status" value="1"/>
</dbReference>
<comment type="subcellular location">
    <subcellularLocation>
        <location evidence="1 10">Cell outer membrane</location>
        <topology evidence="1 10">Multi-pass membrane protein</topology>
    </subcellularLocation>
</comment>
<dbReference type="RefSeq" id="WP_088743468.1">
    <property type="nucleotide sequence ID" value="NZ_JASCSA010000018.1"/>
</dbReference>
<dbReference type="Pfam" id="PF00593">
    <property type="entry name" value="TonB_dep_Rec_b-barrel"/>
    <property type="match status" value="1"/>
</dbReference>
<dbReference type="Proteomes" id="UP001229025">
    <property type="component" value="Unassembled WGS sequence"/>
</dbReference>
<dbReference type="PANTHER" id="PTHR30069:SF53">
    <property type="entry name" value="COLICIN I RECEPTOR-RELATED"/>
    <property type="match status" value="1"/>
</dbReference>
<gene>
    <name evidence="16" type="ORF">QLT01_16025</name>
</gene>
<evidence type="ECO:0000313" key="17">
    <source>
        <dbReference type="Proteomes" id="UP001229025"/>
    </source>
</evidence>
<dbReference type="SUPFAM" id="SSF56935">
    <property type="entry name" value="Porins"/>
    <property type="match status" value="1"/>
</dbReference>
<feature type="signal peptide" evidence="13">
    <location>
        <begin position="1"/>
        <end position="28"/>
    </location>
</feature>
<organism evidence="16 17">
    <name type="scientific">Cobetia amphilecti</name>
    <dbReference type="NCBI Taxonomy" id="1055104"/>
    <lineage>
        <taxon>Bacteria</taxon>
        <taxon>Pseudomonadati</taxon>
        <taxon>Pseudomonadota</taxon>
        <taxon>Gammaproteobacteria</taxon>
        <taxon>Oceanospirillales</taxon>
        <taxon>Halomonadaceae</taxon>
        <taxon>Cobetia</taxon>
    </lineage>
</organism>
<feature type="domain" description="TonB-dependent receptor plug" evidence="15">
    <location>
        <begin position="49"/>
        <end position="158"/>
    </location>
</feature>
<dbReference type="Gene3D" id="2.40.170.20">
    <property type="entry name" value="TonB-dependent receptor, beta-barrel domain"/>
    <property type="match status" value="1"/>
</dbReference>
<dbReference type="PROSITE" id="PS52016">
    <property type="entry name" value="TONB_DEPENDENT_REC_3"/>
    <property type="match status" value="1"/>
</dbReference>
<evidence type="ECO:0000256" key="2">
    <source>
        <dbReference type="ARBA" id="ARBA00022448"/>
    </source>
</evidence>
<keyword evidence="17" id="KW-1185">Reference proteome</keyword>
<keyword evidence="3 10" id="KW-1134">Transmembrane beta strand</keyword>
<keyword evidence="6" id="KW-0406">Ion transport</keyword>
<dbReference type="Pfam" id="PF07715">
    <property type="entry name" value="Plug"/>
    <property type="match status" value="1"/>
</dbReference>
<keyword evidence="9 10" id="KW-0998">Cell outer membrane</keyword>